<evidence type="ECO:0000256" key="5">
    <source>
        <dbReference type="ARBA" id="ARBA00023015"/>
    </source>
</evidence>
<dbReference type="SMART" id="SM00355">
    <property type="entry name" value="ZnF_C2H2"/>
    <property type="match status" value="1"/>
</dbReference>
<keyword evidence="2" id="KW-0479">Metal-binding</keyword>
<organism evidence="11 12">
    <name type="scientific">Stylosanthes scabra</name>
    <dbReference type="NCBI Taxonomy" id="79078"/>
    <lineage>
        <taxon>Eukaryota</taxon>
        <taxon>Viridiplantae</taxon>
        <taxon>Streptophyta</taxon>
        <taxon>Embryophyta</taxon>
        <taxon>Tracheophyta</taxon>
        <taxon>Spermatophyta</taxon>
        <taxon>Magnoliopsida</taxon>
        <taxon>eudicotyledons</taxon>
        <taxon>Gunneridae</taxon>
        <taxon>Pentapetalae</taxon>
        <taxon>rosids</taxon>
        <taxon>fabids</taxon>
        <taxon>Fabales</taxon>
        <taxon>Fabaceae</taxon>
        <taxon>Papilionoideae</taxon>
        <taxon>50 kb inversion clade</taxon>
        <taxon>dalbergioids sensu lato</taxon>
        <taxon>Dalbergieae</taxon>
        <taxon>Pterocarpus clade</taxon>
        <taxon>Stylosanthes</taxon>
    </lineage>
</organism>
<dbReference type="Proteomes" id="UP001341840">
    <property type="component" value="Unassembled WGS sequence"/>
</dbReference>
<dbReference type="PROSITE" id="PS00028">
    <property type="entry name" value="ZINC_FINGER_C2H2_1"/>
    <property type="match status" value="1"/>
</dbReference>
<keyword evidence="3 8" id="KW-0863">Zinc-finger</keyword>
<evidence type="ECO:0000256" key="6">
    <source>
        <dbReference type="ARBA" id="ARBA00023163"/>
    </source>
</evidence>
<evidence type="ECO:0000256" key="4">
    <source>
        <dbReference type="ARBA" id="ARBA00022833"/>
    </source>
</evidence>
<accession>A0ABU6R9V1</accession>
<evidence type="ECO:0000256" key="2">
    <source>
        <dbReference type="ARBA" id="ARBA00022723"/>
    </source>
</evidence>
<keyword evidence="5" id="KW-0805">Transcription regulation</keyword>
<proteinExistence type="predicted"/>
<evidence type="ECO:0000256" key="7">
    <source>
        <dbReference type="ARBA" id="ARBA00023242"/>
    </source>
</evidence>
<evidence type="ECO:0000313" key="11">
    <source>
        <dbReference type="EMBL" id="MED6120759.1"/>
    </source>
</evidence>
<feature type="compositionally biased region" description="Polar residues" evidence="9">
    <location>
        <begin position="253"/>
        <end position="266"/>
    </location>
</feature>
<name>A0ABU6R9V1_9FABA</name>
<dbReference type="PROSITE" id="PS50157">
    <property type="entry name" value="ZINC_FINGER_C2H2_2"/>
    <property type="match status" value="1"/>
</dbReference>
<dbReference type="PANTHER" id="PTHR45801:SF112">
    <property type="entry name" value="TRANSCRIPTION FACTOR C2H2 FAMILY-RELATED"/>
    <property type="match status" value="1"/>
</dbReference>
<keyword evidence="4" id="KW-0862">Zinc</keyword>
<keyword evidence="6" id="KW-0804">Transcription</keyword>
<comment type="subcellular location">
    <subcellularLocation>
        <location evidence="1">Nucleus</location>
    </subcellularLocation>
</comment>
<evidence type="ECO:0000256" key="9">
    <source>
        <dbReference type="SAM" id="MobiDB-lite"/>
    </source>
</evidence>
<dbReference type="Gene3D" id="3.30.160.60">
    <property type="entry name" value="Classic Zinc Finger"/>
    <property type="match status" value="1"/>
</dbReference>
<evidence type="ECO:0000256" key="3">
    <source>
        <dbReference type="ARBA" id="ARBA00022771"/>
    </source>
</evidence>
<dbReference type="SUPFAM" id="SSF57667">
    <property type="entry name" value="beta-beta-alpha zinc fingers"/>
    <property type="match status" value="1"/>
</dbReference>
<reference evidence="11 12" key="1">
    <citation type="journal article" date="2023" name="Plants (Basel)">
        <title>Bridging the Gap: Combining Genomics and Transcriptomics Approaches to Understand Stylosanthes scabra, an Orphan Legume from the Brazilian Caatinga.</title>
        <authorList>
            <person name="Ferreira-Neto J.R.C."/>
            <person name="da Silva M.D."/>
            <person name="Binneck E."/>
            <person name="de Melo N.F."/>
            <person name="da Silva R.H."/>
            <person name="de Melo A.L.T.M."/>
            <person name="Pandolfi V."/>
            <person name="Bustamante F.O."/>
            <person name="Brasileiro-Vidal A.C."/>
            <person name="Benko-Iseppon A.M."/>
        </authorList>
    </citation>
    <scope>NUCLEOTIDE SEQUENCE [LARGE SCALE GENOMIC DNA]</scope>
    <source>
        <tissue evidence="11">Leaves</tissue>
    </source>
</reference>
<evidence type="ECO:0000313" key="12">
    <source>
        <dbReference type="Proteomes" id="UP001341840"/>
    </source>
</evidence>
<feature type="domain" description="C2H2-type" evidence="10">
    <location>
        <begin position="66"/>
        <end position="93"/>
    </location>
</feature>
<dbReference type="InterPro" id="IPR036236">
    <property type="entry name" value="Znf_C2H2_sf"/>
</dbReference>
<keyword evidence="12" id="KW-1185">Reference proteome</keyword>
<gene>
    <name evidence="11" type="ORF">PIB30_024048</name>
</gene>
<evidence type="ECO:0000259" key="10">
    <source>
        <dbReference type="PROSITE" id="PS50157"/>
    </source>
</evidence>
<evidence type="ECO:0000256" key="1">
    <source>
        <dbReference type="ARBA" id="ARBA00004123"/>
    </source>
</evidence>
<protein>
    <recommendedName>
        <fullName evidence="10">C2H2-type domain-containing protein</fullName>
    </recommendedName>
</protein>
<dbReference type="EMBL" id="JASCZI010030293">
    <property type="protein sequence ID" value="MED6120759.1"/>
    <property type="molecule type" value="Genomic_DNA"/>
</dbReference>
<dbReference type="InterPro" id="IPR013087">
    <property type="entry name" value="Znf_C2H2_type"/>
</dbReference>
<dbReference type="PANTHER" id="PTHR45801">
    <property type="entry name" value="OS07G0101800 PROTEIN"/>
    <property type="match status" value="1"/>
</dbReference>
<sequence>MDHQGQCLMMWTKRKYSTIPRTNNNTTYLSSSSFAAAASCYEVEESWEEKAFAKDAAGYIWPPRSYSCSFCRREFRSAQALGGHMNVHRRDRARLKQHQPSSPTINHDQEIIDDYDVLQPHNQHHPGQNNSNFDYLYNNPNCYYYGLNPIKYGSSSVSNSKLFKEGKTVIPLLNSSIFHGCLKRRSSSSNSNSKSIIVPPHHHNLETLCDEEEKSDDDDDVGVRLSLFVHRAKEEEDIITSFKKRKTDDDSSIPKSTSSVDVNHEFSPNFSEEMDLELRLGYSSSQVYSSK</sequence>
<comment type="caution">
    <text evidence="11">The sequence shown here is derived from an EMBL/GenBank/DDBJ whole genome shotgun (WGS) entry which is preliminary data.</text>
</comment>
<dbReference type="InterPro" id="IPR052426">
    <property type="entry name" value="Plant_dev_regulator"/>
</dbReference>
<evidence type="ECO:0000256" key="8">
    <source>
        <dbReference type="PROSITE-ProRule" id="PRU00042"/>
    </source>
</evidence>
<feature type="region of interest" description="Disordered" evidence="9">
    <location>
        <begin position="243"/>
        <end position="266"/>
    </location>
</feature>
<keyword evidence="7" id="KW-0539">Nucleus</keyword>